<dbReference type="Pfam" id="PF26136">
    <property type="entry name" value="SCO6045_C"/>
    <property type="match status" value="1"/>
</dbReference>
<evidence type="ECO:0000313" key="3">
    <source>
        <dbReference type="Proteomes" id="UP000518188"/>
    </source>
</evidence>
<sequence>MRDTLAQRQEALVRALVAGGPVPPGFDPAAVAAAGEVCRHKRDAHAGSTTRRRWWWSLCRRNTDRADQRDTMVR</sequence>
<proteinExistence type="predicted"/>
<dbReference type="RefSeq" id="WP_084622100.1">
    <property type="nucleotide sequence ID" value="NZ_HG322952.1"/>
</dbReference>
<organism evidence="2 3">
    <name type="scientific">Mycolicibacterium septicum DSM 44393</name>
    <dbReference type="NCBI Taxonomy" id="1341646"/>
    <lineage>
        <taxon>Bacteria</taxon>
        <taxon>Bacillati</taxon>
        <taxon>Actinomycetota</taxon>
        <taxon>Actinomycetes</taxon>
        <taxon>Mycobacteriales</taxon>
        <taxon>Mycobacteriaceae</taxon>
        <taxon>Mycolicibacterium</taxon>
    </lineage>
</organism>
<protein>
    <recommendedName>
        <fullName evidence="1">SCO6045-like C-terminal domain-containing protein</fullName>
    </recommendedName>
</protein>
<comment type="caution">
    <text evidence="2">The sequence shown here is derived from an EMBL/GenBank/DDBJ whole genome shotgun (WGS) entry which is preliminary data.</text>
</comment>
<reference evidence="2 3" key="1">
    <citation type="submission" date="2020-04" db="EMBL/GenBank/DDBJ databases">
        <title>MicrobeNet Type strains.</title>
        <authorList>
            <person name="Nicholson A.C."/>
        </authorList>
    </citation>
    <scope>NUCLEOTIDE SEQUENCE [LARGE SCALE GENOMIC DNA]</scope>
    <source>
        <strain evidence="2 3">ATCC 700731</strain>
    </source>
</reference>
<dbReference type="AlphaFoldDB" id="A0A7X6MR85"/>
<evidence type="ECO:0000313" key="2">
    <source>
        <dbReference type="EMBL" id="NKZ12601.1"/>
    </source>
</evidence>
<name>A0A7X6MR85_9MYCO</name>
<dbReference type="Proteomes" id="UP000518188">
    <property type="component" value="Unassembled WGS sequence"/>
</dbReference>
<feature type="domain" description="SCO6045-like C-terminal" evidence="1">
    <location>
        <begin position="6"/>
        <end position="46"/>
    </location>
</feature>
<accession>A0A7X6MR85</accession>
<dbReference type="EMBL" id="JAAXPJ010000006">
    <property type="protein sequence ID" value="NKZ12601.1"/>
    <property type="molecule type" value="Genomic_DNA"/>
</dbReference>
<dbReference type="InterPro" id="IPR058711">
    <property type="entry name" value="SCO6045-like_C"/>
</dbReference>
<gene>
    <name evidence="2" type="ORF">HGA11_16590</name>
</gene>
<evidence type="ECO:0000259" key="1">
    <source>
        <dbReference type="Pfam" id="PF26136"/>
    </source>
</evidence>